<evidence type="ECO:0008006" key="2">
    <source>
        <dbReference type="Google" id="ProtNLM"/>
    </source>
</evidence>
<name>B6Z269_WHEAT</name>
<evidence type="ECO:0000313" key="1">
    <source>
        <dbReference type="EMBL" id="ACJ22510.1"/>
    </source>
</evidence>
<dbReference type="PANTHER" id="PTHR46632:SF39">
    <property type="entry name" value="SIAH-TYPE DOMAIN-CONTAINING PROTEIN"/>
    <property type="match status" value="1"/>
</dbReference>
<protein>
    <recommendedName>
        <fullName evidence="2">SIAH-type domain-containing protein</fullName>
    </recommendedName>
</protein>
<proteinExistence type="predicted"/>
<reference evidence="1" key="1">
    <citation type="journal article" date="2008" name="Mol. Genet. Genomics">
        <title>Genome organisation and retrotransposon driven molecular evolution of the endosperm Hardness (Ha) locus in Triticum aestivum cv Glenlea.</title>
        <authorList>
            <person name="Ragupathy R."/>
            <person name="Cloutier S."/>
        </authorList>
    </citation>
    <scope>NUCLEOTIDE SEQUENCE</scope>
</reference>
<dbReference type="AlphaFoldDB" id="B6Z269"/>
<organism evidence="1">
    <name type="scientific">Triticum aestivum</name>
    <name type="common">Wheat</name>
    <dbReference type="NCBI Taxonomy" id="4565"/>
    <lineage>
        <taxon>Eukaryota</taxon>
        <taxon>Viridiplantae</taxon>
        <taxon>Streptophyta</taxon>
        <taxon>Embryophyta</taxon>
        <taxon>Tracheophyta</taxon>
        <taxon>Spermatophyta</taxon>
        <taxon>Magnoliopsida</taxon>
        <taxon>Liliopsida</taxon>
        <taxon>Poales</taxon>
        <taxon>Poaceae</taxon>
        <taxon>BOP clade</taxon>
        <taxon>Pooideae</taxon>
        <taxon>Triticodae</taxon>
        <taxon>Triticeae</taxon>
        <taxon>Triticinae</taxon>
        <taxon>Triticum</taxon>
    </lineage>
</organism>
<dbReference type="EMBL" id="EU835981">
    <property type="protein sequence ID" value="ACJ22510.1"/>
    <property type="molecule type" value="Genomic_DNA"/>
</dbReference>
<sequence length="256" mass="28596">METREYYVRNIPYSHSLLRSIRRALLKSGERTLATAGSHDFTDDDFFPDLGNLFLNDMGDNLNANGAAPVAAHSRFMDGMVDASKEPFVHCYECPMPFCGSLANMVLHLMDACNSHCWPLAENIKYDTCYRFTMPESLEDHRRLLVSEEDGSVFLLIMGTGEAYEGRCPVSVMWVRGVAADADTNTRQMYGCVVSVTAPPGRVGGDTGLIGRTWTLGSWDYPANVDWEYPWDPLPTDAVHGDSKEVHMDIHIIKCT</sequence>
<dbReference type="InterPro" id="IPR044286">
    <property type="entry name" value="SINL_plant"/>
</dbReference>
<accession>B6Z269</accession>
<dbReference type="ExpressionAtlas" id="B6Z269">
    <property type="expression patterns" value="baseline"/>
</dbReference>
<dbReference type="PANTHER" id="PTHR46632">
    <property type="entry name" value="E3 UBIQUITIN-PROTEIN LIGASE SINA-LIKE 4"/>
    <property type="match status" value="1"/>
</dbReference>